<dbReference type="EMBL" id="LSRQ01000794">
    <property type="protein sequence ID" value="OAY80759.1"/>
    <property type="molecule type" value="Genomic_DNA"/>
</dbReference>
<feature type="region of interest" description="Disordered" evidence="1">
    <location>
        <begin position="1"/>
        <end position="27"/>
    </location>
</feature>
<proteinExistence type="predicted"/>
<protein>
    <submittedName>
        <fullName evidence="2">Uncharacterized protein</fullName>
    </submittedName>
</protein>
<dbReference type="Proteomes" id="UP000092600">
    <property type="component" value="Unassembled WGS sequence"/>
</dbReference>
<evidence type="ECO:0000256" key="1">
    <source>
        <dbReference type="SAM" id="MobiDB-lite"/>
    </source>
</evidence>
<organism evidence="2 3">
    <name type="scientific">Ananas comosus</name>
    <name type="common">Pineapple</name>
    <name type="synonym">Ananas ananas</name>
    <dbReference type="NCBI Taxonomy" id="4615"/>
    <lineage>
        <taxon>Eukaryota</taxon>
        <taxon>Viridiplantae</taxon>
        <taxon>Streptophyta</taxon>
        <taxon>Embryophyta</taxon>
        <taxon>Tracheophyta</taxon>
        <taxon>Spermatophyta</taxon>
        <taxon>Magnoliopsida</taxon>
        <taxon>Liliopsida</taxon>
        <taxon>Poales</taxon>
        <taxon>Bromeliaceae</taxon>
        <taxon>Bromelioideae</taxon>
        <taxon>Ananas</taxon>
    </lineage>
</organism>
<gene>
    <name evidence="2" type="ORF">ACMD2_19447</name>
</gene>
<comment type="caution">
    <text evidence="2">The sequence shown here is derived from an EMBL/GenBank/DDBJ whole genome shotgun (WGS) entry which is preliminary data.</text>
</comment>
<sequence length="144" mass="15757">MDRESKKKRGREEDAARESKNAKKRYEDVAAEGVQSWGDACRPPPGVFEFPWEGKGAREGLVALESDGWDLRHVFFSSLVDGQRATIGIPGDRLCRPKPAPIAIPDGDPRPSNDADADVECIWAAALREPLVPIVCTGGERKMG</sequence>
<name>A0A199VUP8_ANACO</name>
<evidence type="ECO:0000313" key="3">
    <source>
        <dbReference type="Proteomes" id="UP000092600"/>
    </source>
</evidence>
<accession>A0A199VUP8</accession>
<evidence type="ECO:0000313" key="2">
    <source>
        <dbReference type="EMBL" id="OAY80759.1"/>
    </source>
</evidence>
<dbReference type="AlphaFoldDB" id="A0A199VUP8"/>
<reference evidence="2 3" key="1">
    <citation type="journal article" date="2016" name="DNA Res.">
        <title>The draft genome of MD-2 pineapple using hybrid error correction of long reads.</title>
        <authorList>
            <person name="Redwan R.M."/>
            <person name="Saidin A."/>
            <person name="Kumar S.V."/>
        </authorList>
    </citation>
    <scope>NUCLEOTIDE SEQUENCE [LARGE SCALE GENOMIC DNA]</scope>
    <source>
        <strain evidence="3">cv. MD2</strain>
        <tissue evidence="2">Leaf</tissue>
    </source>
</reference>